<sequence length="138" mass="15000">MKRMITRAMAALFALFLADASSAAALPPLGEQAAIVDKLVSVRVADRIRRTCPTIGARLFRVLSESNALKSEVRGLGYSEDVVRAFLRDDAERAKIYEKAEAYLSAHGAKADEAETFCDLGRAEIAANTYAGSLIYEK</sequence>
<accession>A0ABT2NHY2</accession>
<comment type="caution">
    <text evidence="2">The sequence shown here is derived from an EMBL/GenBank/DDBJ whole genome shotgun (WGS) entry which is preliminary data.</text>
</comment>
<keyword evidence="1" id="KW-0732">Signal</keyword>
<dbReference type="Pfam" id="PF17267">
    <property type="entry name" value="DUF5333"/>
    <property type="match status" value="1"/>
</dbReference>
<keyword evidence="3" id="KW-1185">Reference proteome</keyword>
<organism evidence="2 3">
    <name type="scientific">Albidovulum sediminis</name>
    <dbReference type="NCBI Taxonomy" id="3066345"/>
    <lineage>
        <taxon>Bacteria</taxon>
        <taxon>Pseudomonadati</taxon>
        <taxon>Pseudomonadota</taxon>
        <taxon>Alphaproteobacteria</taxon>
        <taxon>Rhodobacterales</taxon>
        <taxon>Paracoccaceae</taxon>
        <taxon>Albidovulum</taxon>
    </lineage>
</organism>
<reference evidence="3" key="1">
    <citation type="submission" date="2023-07" db="EMBL/GenBank/DDBJ databases">
        <title>Defluviimonas sediminis sp. nov., isolated from mangrove sediment.</title>
        <authorList>
            <person name="Liu L."/>
            <person name="Li J."/>
            <person name="Huang Y."/>
            <person name="Pan J."/>
            <person name="Li M."/>
        </authorList>
    </citation>
    <scope>NUCLEOTIDE SEQUENCE [LARGE SCALE GENOMIC DNA]</scope>
    <source>
        <strain evidence="3">FT324</strain>
    </source>
</reference>
<dbReference type="Proteomes" id="UP001205601">
    <property type="component" value="Unassembled WGS sequence"/>
</dbReference>
<protein>
    <submittedName>
        <fullName evidence="2">DUF5333 domain-containing protein</fullName>
    </submittedName>
</protein>
<dbReference type="InterPro" id="IPR020349">
    <property type="entry name" value="Uncharacterised_14.7kDa"/>
</dbReference>
<evidence type="ECO:0000256" key="1">
    <source>
        <dbReference type="SAM" id="SignalP"/>
    </source>
</evidence>
<evidence type="ECO:0000313" key="3">
    <source>
        <dbReference type="Proteomes" id="UP001205601"/>
    </source>
</evidence>
<gene>
    <name evidence="2" type="ORF">N5I32_03330</name>
</gene>
<feature type="signal peptide" evidence="1">
    <location>
        <begin position="1"/>
        <end position="25"/>
    </location>
</feature>
<proteinExistence type="predicted"/>
<dbReference type="EMBL" id="JAOCQF010000001">
    <property type="protein sequence ID" value="MCT8328541.1"/>
    <property type="molecule type" value="Genomic_DNA"/>
</dbReference>
<name>A0ABT2NHY2_9RHOB</name>
<dbReference type="RefSeq" id="WP_261493969.1">
    <property type="nucleotide sequence ID" value="NZ_JAOCQF010000001.1"/>
</dbReference>
<feature type="chain" id="PRO_5045406245" evidence="1">
    <location>
        <begin position="26"/>
        <end position="138"/>
    </location>
</feature>
<evidence type="ECO:0000313" key="2">
    <source>
        <dbReference type="EMBL" id="MCT8328541.1"/>
    </source>
</evidence>